<evidence type="ECO:0000313" key="2">
    <source>
        <dbReference type="Proteomes" id="UP000177006"/>
    </source>
</evidence>
<reference evidence="1 2" key="1">
    <citation type="journal article" date="2016" name="Nat. Commun.">
        <title>Thousands of microbial genomes shed light on interconnected biogeochemical processes in an aquifer system.</title>
        <authorList>
            <person name="Anantharaman K."/>
            <person name="Brown C.T."/>
            <person name="Hug L.A."/>
            <person name="Sharon I."/>
            <person name="Castelle C.J."/>
            <person name="Probst A.J."/>
            <person name="Thomas B.C."/>
            <person name="Singh A."/>
            <person name="Wilkins M.J."/>
            <person name="Karaoz U."/>
            <person name="Brodie E.L."/>
            <person name="Williams K.H."/>
            <person name="Hubbard S.S."/>
            <person name="Banfield J.F."/>
        </authorList>
    </citation>
    <scope>NUCLEOTIDE SEQUENCE [LARGE SCALE GENOMIC DNA]</scope>
</reference>
<dbReference type="AlphaFoldDB" id="A0A1F5E6J3"/>
<proteinExistence type="predicted"/>
<organism evidence="1 2">
    <name type="scientific">Candidatus Beckwithbacteria bacterium RBG_13_42_9</name>
    <dbReference type="NCBI Taxonomy" id="1797457"/>
    <lineage>
        <taxon>Bacteria</taxon>
        <taxon>Candidatus Beckwithiibacteriota</taxon>
    </lineage>
</organism>
<dbReference type="EMBL" id="MEZK01000014">
    <property type="protein sequence ID" value="OGD62978.1"/>
    <property type="molecule type" value="Genomic_DNA"/>
</dbReference>
<evidence type="ECO:0000313" key="1">
    <source>
        <dbReference type="EMBL" id="OGD62978.1"/>
    </source>
</evidence>
<protein>
    <submittedName>
        <fullName evidence="1">Uncharacterized protein</fullName>
    </submittedName>
</protein>
<dbReference type="Proteomes" id="UP000177006">
    <property type="component" value="Unassembled WGS sequence"/>
</dbReference>
<gene>
    <name evidence="1" type="ORF">A2160_04420</name>
</gene>
<name>A0A1F5E6J3_9BACT</name>
<sequence length="129" mass="14989">MHQTPKTFVAICGMADIEPAQAQEKWLDLWEKTVREFLTWLIKESNLGQKQLQDLEKILKDVKADVKGKDPLFDTILSLLKPAQQTEAVEKYSQLFVDHLDDFYHDLENNFSLDQKQVLNAYLNSHQNA</sequence>
<comment type="caution">
    <text evidence="1">The sequence shown here is derived from an EMBL/GenBank/DDBJ whole genome shotgun (WGS) entry which is preliminary data.</text>
</comment>
<accession>A0A1F5E6J3</accession>